<reference evidence="2 3" key="1">
    <citation type="submission" date="2020-08" db="EMBL/GenBank/DDBJ databases">
        <title>Sequencing the genomes of 1000 actinobacteria strains.</title>
        <authorList>
            <person name="Klenk H.-P."/>
        </authorList>
    </citation>
    <scope>NUCLEOTIDE SEQUENCE [LARGE SCALE GENOMIC DNA]</scope>
    <source>
        <strain evidence="2 3">DSM 45886</strain>
    </source>
</reference>
<feature type="transmembrane region" description="Helical" evidence="1">
    <location>
        <begin position="60"/>
        <end position="83"/>
    </location>
</feature>
<organism evidence="2 3">
    <name type="scientific">Micromonospora polyrhachis</name>
    <dbReference type="NCBI Taxonomy" id="1282883"/>
    <lineage>
        <taxon>Bacteria</taxon>
        <taxon>Bacillati</taxon>
        <taxon>Actinomycetota</taxon>
        <taxon>Actinomycetes</taxon>
        <taxon>Micromonosporales</taxon>
        <taxon>Micromonosporaceae</taxon>
        <taxon>Micromonospora</taxon>
    </lineage>
</organism>
<gene>
    <name evidence="2" type="ORF">FHR38_006264</name>
</gene>
<dbReference type="AlphaFoldDB" id="A0A7W7SXP7"/>
<evidence type="ECO:0000313" key="3">
    <source>
        <dbReference type="Proteomes" id="UP000578819"/>
    </source>
</evidence>
<protein>
    <submittedName>
        <fullName evidence="2">Uncharacterized protein</fullName>
    </submittedName>
</protein>
<sequence length="148" mass="15387">MTTDRLPDRRTGLIGGLLLWFGVLGGALAWTVHALAAWSIDELACAAGSSEVAGMPLRYVIGMTVLIPAAAAVAALAVTCLAWRRTEPGRAGRWRTSQDAGSPRAGTVGHALGRARMLALVGLASNLLFLTIIVLGGVATLVFPPCQR</sequence>
<accession>A0A7W7SXP7</accession>
<comment type="caution">
    <text evidence="2">The sequence shown here is derived from an EMBL/GenBank/DDBJ whole genome shotgun (WGS) entry which is preliminary data.</text>
</comment>
<keyword evidence="1" id="KW-1133">Transmembrane helix</keyword>
<keyword evidence="1" id="KW-0472">Membrane</keyword>
<evidence type="ECO:0000256" key="1">
    <source>
        <dbReference type="SAM" id="Phobius"/>
    </source>
</evidence>
<dbReference type="EMBL" id="JACHJW010000001">
    <property type="protein sequence ID" value="MBB4962531.1"/>
    <property type="molecule type" value="Genomic_DNA"/>
</dbReference>
<dbReference type="RefSeq" id="WP_184538802.1">
    <property type="nucleotide sequence ID" value="NZ_JACHJW010000001.1"/>
</dbReference>
<keyword evidence="3" id="KW-1185">Reference proteome</keyword>
<keyword evidence="1" id="KW-0812">Transmembrane</keyword>
<dbReference type="Proteomes" id="UP000578819">
    <property type="component" value="Unassembled WGS sequence"/>
</dbReference>
<evidence type="ECO:0000313" key="2">
    <source>
        <dbReference type="EMBL" id="MBB4962531.1"/>
    </source>
</evidence>
<name>A0A7W7SXP7_9ACTN</name>
<feature type="transmembrane region" description="Helical" evidence="1">
    <location>
        <begin position="12"/>
        <end position="40"/>
    </location>
</feature>
<proteinExistence type="predicted"/>
<feature type="transmembrane region" description="Helical" evidence="1">
    <location>
        <begin position="118"/>
        <end position="143"/>
    </location>
</feature>